<evidence type="ECO:0000313" key="2">
    <source>
        <dbReference type="EMBL" id="GAK61634.1"/>
    </source>
</evidence>
<dbReference type="HOGENOM" id="CLU_013584_15_4_0"/>
<reference evidence="2" key="1">
    <citation type="journal article" date="2015" name="PeerJ">
        <title>First genomic representation of candidate bacterial phylum KSB3 points to enhanced environmental sensing as a trigger of wastewater bulking.</title>
        <authorList>
            <person name="Sekiguchi Y."/>
            <person name="Ohashi A."/>
            <person name="Parks D.H."/>
            <person name="Yamauchi T."/>
            <person name="Tyson G.W."/>
            <person name="Hugenholtz P."/>
        </authorList>
    </citation>
    <scope>NUCLEOTIDE SEQUENCE [LARGE SCALE GENOMIC DNA]</scope>
</reference>
<dbReference type="PANTHER" id="PTHR34047">
    <property type="entry name" value="NUCLEAR INTRON MATURASE 1, MITOCHONDRIAL-RELATED"/>
    <property type="match status" value="1"/>
</dbReference>
<dbReference type="InterPro" id="IPR051083">
    <property type="entry name" value="GrpII_Intron_Splice-Mob/Def"/>
</dbReference>
<keyword evidence="2" id="KW-0548">Nucleotidyltransferase</keyword>
<feature type="domain" description="Reverse transcriptase" evidence="1">
    <location>
        <begin position="90"/>
        <end position="324"/>
    </location>
</feature>
<evidence type="ECO:0000313" key="3">
    <source>
        <dbReference type="Proteomes" id="UP000030661"/>
    </source>
</evidence>
<dbReference type="InterPro" id="IPR000477">
    <property type="entry name" value="RT_dom"/>
</dbReference>
<gene>
    <name evidence="2" type="ORF">U27_01535</name>
</gene>
<dbReference type="GO" id="GO:0003964">
    <property type="term" value="F:RNA-directed DNA polymerase activity"/>
    <property type="evidence" value="ECO:0007669"/>
    <property type="project" value="UniProtKB-KW"/>
</dbReference>
<dbReference type="InterPro" id="IPR030931">
    <property type="entry name" value="Group_II_RT_mat"/>
</dbReference>
<dbReference type="AlphaFoldDB" id="A0A081CAM9"/>
<dbReference type="Pfam" id="PF00078">
    <property type="entry name" value="RVT_1"/>
    <property type="match status" value="1"/>
</dbReference>
<proteinExistence type="predicted"/>
<dbReference type="PROSITE" id="PS50878">
    <property type="entry name" value="RT_POL"/>
    <property type="match status" value="1"/>
</dbReference>
<protein>
    <submittedName>
        <fullName evidence="2">RNA-directed DNA polymerase</fullName>
    </submittedName>
</protein>
<accession>A0A081CAM9</accession>
<organism evidence="2">
    <name type="scientific">Vecturithrix granuli</name>
    <dbReference type="NCBI Taxonomy" id="1499967"/>
    <lineage>
        <taxon>Bacteria</taxon>
        <taxon>Candidatus Moduliflexota</taxon>
        <taxon>Candidatus Vecturitrichia</taxon>
        <taxon>Candidatus Vecturitrichales</taxon>
        <taxon>Candidatus Vecturitrichaceae</taxon>
        <taxon>Candidatus Vecturithrix</taxon>
    </lineage>
</organism>
<dbReference type="Pfam" id="PF08388">
    <property type="entry name" value="GIIM"/>
    <property type="match status" value="1"/>
</dbReference>
<dbReference type="Proteomes" id="UP000030661">
    <property type="component" value="Unassembled WGS sequence"/>
</dbReference>
<dbReference type="NCBIfam" id="TIGR04416">
    <property type="entry name" value="group_II_RT_mat"/>
    <property type="match status" value="1"/>
</dbReference>
<dbReference type="CDD" id="cd01651">
    <property type="entry name" value="RT_G2_intron"/>
    <property type="match status" value="1"/>
</dbReference>
<name>A0A081CAM9_VECG1</name>
<dbReference type="InterPro" id="IPR025960">
    <property type="entry name" value="RVT_N"/>
</dbReference>
<keyword evidence="2" id="KW-0808">Transferase</keyword>
<dbReference type="Pfam" id="PF13655">
    <property type="entry name" value="RVT_N"/>
    <property type="match status" value="1"/>
</dbReference>
<dbReference type="SUPFAM" id="SSF56672">
    <property type="entry name" value="DNA/RNA polymerases"/>
    <property type="match status" value="1"/>
</dbReference>
<dbReference type="PANTHER" id="PTHR34047:SF8">
    <property type="entry name" value="PROTEIN YKFC"/>
    <property type="match status" value="1"/>
</dbReference>
<dbReference type="EMBL" id="DF820481">
    <property type="protein sequence ID" value="GAK61634.1"/>
    <property type="molecule type" value="Genomic_DNA"/>
</dbReference>
<keyword evidence="3" id="KW-1185">Reference proteome</keyword>
<evidence type="ECO:0000259" key="1">
    <source>
        <dbReference type="PROSITE" id="PS50878"/>
    </source>
</evidence>
<dbReference type="InterPro" id="IPR043502">
    <property type="entry name" value="DNA/RNA_pol_sf"/>
</dbReference>
<dbReference type="eggNOG" id="COG3344">
    <property type="taxonomic scope" value="Bacteria"/>
</dbReference>
<sequence length="476" mass="54554">MYFHPMAFLYKDWRQIRWQEVMQELRRMQAEIVKAERTGQQRRVFALQDQLVQSQAARLAAVRQVTSNDGKYTPGVDGDIWKAPQQKMQAVEKLAQKGYRPEAARRVYIPKDDNRTRPLGILTMTDRAMQALYALALDPVAETRADPHSYGFRKYRGTADAILACADIFAEKDPPQWVLEADIEECFDSISHAWLLRHIPMDQALLRGWLQAGYMEKGTFHHVRRGLPQGGIISPILANMTLDGMEAMLTTYFQHNAKISARSKIAFVRYADDFIVAGASKKMLQDEVKSLLSNFLKERGMRFSMKKTTITPVSEGFDFLGYHLKLDSALFGRGTVKITPSQKSMRRVLRSIEQAIGSRPEASNVQLIQAINPIISGWTRFYAFTDAREAFIALDRAVYELLYARVKQRAPHLWQRKQREACFAKIDKESPVLRGEHDEQLVCARQTPFAPHIQINPECNAYDPAWAAYLHKRQSD</sequence>
<dbReference type="STRING" id="1499967.U27_01535"/>
<keyword evidence="2" id="KW-0695">RNA-directed DNA polymerase</keyword>
<dbReference type="InterPro" id="IPR013597">
    <property type="entry name" value="Mat_intron_G2"/>
</dbReference>